<evidence type="ECO:0000313" key="3">
    <source>
        <dbReference type="Proteomes" id="UP000306441"/>
    </source>
</evidence>
<accession>A0ABY2Q4H1</accession>
<reference evidence="2 3" key="1">
    <citation type="submission" date="2019-04" db="EMBL/GenBank/DDBJ databases">
        <title>Mesorhizobium composti sp. nov., isolated from compost.</title>
        <authorList>
            <person name="Lin S.-Y."/>
            <person name="Hameed A."/>
            <person name="Hsieh Y.-T."/>
            <person name="Young C.-C."/>
        </authorList>
    </citation>
    <scope>NUCLEOTIDE SEQUENCE [LARGE SCALE GENOMIC DNA]</scope>
    <source>
        <strain evidence="2 3">CC-YTH430</strain>
    </source>
</reference>
<keyword evidence="3" id="KW-1185">Reference proteome</keyword>
<dbReference type="EMBL" id="SSNY01000010">
    <property type="protein sequence ID" value="THF55782.1"/>
    <property type="molecule type" value="Genomic_DNA"/>
</dbReference>
<organism evidence="2 3">
    <name type="scientific">Ollibium composti</name>
    <dbReference type="NCBI Taxonomy" id="2675109"/>
    <lineage>
        <taxon>Bacteria</taxon>
        <taxon>Pseudomonadati</taxon>
        <taxon>Pseudomonadota</taxon>
        <taxon>Alphaproteobacteria</taxon>
        <taxon>Hyphomicrobiales</taxon>
        <taxon>Phyllobacteriaceae</taxon>
        <taxon>Ollibium</taxon>
    </lineage>
</organism>
<feature type="compositionally biased region" description="Low complexity" evidence="1">
    <location>
        <begin position="1"/>
        <end position="10"/>
    </location>
</feature>
<gene>
    <name evidence="2" type="ORF">E6C48_17080</name>
</gene>
<comment type="caution">
    <text evidence="2">The sequence shown here is derived from an EMBL/GenBank/DDBJ whole genome shotgun (WGS) entry which is preliminary data.</text>
</comment>
<feature type="region of interest" description="Disordered" evidence="1">
    <location>
        <begin position="1"/>
        <end position="54"/>
    </location>
</feature>
<proteinExistence type="predicted"/>
<name>A0ABY2Q4H1_9HYPH</name>
<dbReference type="Proteomes" id="UP000306441">
    <property type="component" value="Unassembled WGS sequence"/>
</dbReference>
<sequence>MTSAAHAKGAGNSGGHGNGGRGGSSNGKSSASHDKSAAVHGKSATHRTFVATSQSASVTRSFGALSAAHASATAREHAALNSAVGKIATYESSRETALALQDPAAQAQALDDAEMQLAAAFGRTELSAAEIDRINALLDARQ</sequence>
<protein>
    <submittedName>
        <fullName evidence="2">Holotricin-3</fullName>
    </submittedName>
</protein>
<feature type="compositionally biased region" description="Gly residues" evidence="1">
    <location>
        <begin position="11"/>
        <end position="25"/>
    </location>
</feature>
<evidence type="ECO:0000313" key="2">
    <source>
        <dbReference type="EMBL" id="THF55782.1"/>
    </source>
</evidence>
<evidence type="ECO:0000256" key="1">
    <source>
        <dbReference type="SAM" id="MobiDB-lite"/>
    </source>
</evidence>